<comment type="subcellular location">
    <subcellularLocation>
        <location evidence="1">Nucleus</location>
    </subcellularLocation>
</comment>
<evidence type="ECO:0000256" key="2">
    <source>
        <dbReference type="ARBA" id="ARBA00005510"/>
    </source>
</evidence>
<dbReference type="EMBL" id="CM007649">
    <property type="protein sequence ID" value="ONM30737.1"/>
    <property type="molecule type" value="Genomic_DNA"/>
</dbReference>
<comment type="similarity">
    <text evidence="2">Belongs to the bHLH protein family.</text>
</comment>
<evidence type="ECO:0000256" key="1">
    <source>
        <dbReference type="ARBA" id="ARBA00004123"/>
    </source>
</evidence>
<keyword evidence="5" id="KW-0238">DNA-binding</keyword>
<comment type="subunit">
    <text evidence="3">Homodimer.</text>
</comment>
<dbReference type="GO" id="GO:0005634">
    <property type="term" value="C:nucleus"/>
    <property type="evidence" value="ECO:0007669"/>
    <property type="project" value="UniProtKB-SubCell"/>
</dbReference>
<dbReference type="PROSITE" id="PS50888">
    <property type="entry name" value="BHLH"/>
    <property type="match status" value="1"/>
</dbReference>
<dbReference type="GO" id="GO:0046983">
    <property type="term" value="F:protein dimerization activity"/>
    <property type="evidence" value="ECO:0007669"/>
    <property type="project" value="InterPro"/>
</dbReference>
<dbReference type="InterPro" id="IPR036638">
    <property type="entry name" value="HLH_DNA-bd_sf"/>
</dbReference>
<organism evidence="8">
    <name type="scientific">Zea mays</name>
    <name type="common">Maize</name>
    <dbReference type="NCBI Taxonomy" id="4577"/>
    <lineage>
        <taxon>Eukaryota</taxon>
        <taxon>Viridiplantae</taxon>
        <taxon>Streptophyta</taxon>
        <taxon>Embryophyta</taxon>
        <taxon>Tracheophyta</taxon>
        <taxon>Spermatophyta</taxon>
        <taxon>Magnoliopsida</taxon>
        <taxon>Liliopsida</taxon>
        <taxon>Poales</taxon>
        <taxon>Poaceae</taxon>
        <taxon>PACMAD clade</taxon>
        <taxon>Panicoideae</taxon>
        <taxon>Andropogonodae</taxon>
        <taxon>Andropogoneae</taxon>
        <taxon>Tripsacinae</taxon>
        <taxon>Zea</taxon>
    </lineage>
</organism>
<evidence type="ECO:0000313" key="8">
    <source>
        <dbReference type="EMBL" id="ONM30737.1"/>
    </source>
</evidence>
<sequence>MMAASSSSSFNLSDHLVQDDLPWPASSSSSSQLPFAPSHPPHGAIIGGSQQWWQQPQMLNCADRHPSDELEVLLSAQGSHHHHHHPSSSVIHPQLSSLLMMQDLGFQWSSCGSFVDTSSSSPMPPPLVNGQQHDGHNKIKEWDRPLTANNSSRSSCASTAMACRDVVLDGGGGGGLPAMAAVAADLDDGTVLPASVNVPRTTTTRQRPFPAAPPPLPGDAFEILASSRLCKTLLLSQASSSVLLHNGTTMPLLRSEHVPYGPPAPAHPQGPSIGNYKQRSSIVSDEHACVRAPLQCMQMGASCGGRAQHEAACQSMAAAAARPALPVVPSSKKPRVEQRSSTIVPSFKVRKEKLGDRIAALQQLVSPFGKTDTASVLMEAIGYIKFLQDQVETLSRPYLKSSRSKKPRPTPRGSSNASAGELEETRPDLRSRGLCLVPLSCTSYVTNENGVWVPPNFRAN</sequence>
<dbReference type="AlphaFoldDB" id="A0A1D6MNQ9"/>
<dbReference type="InterPro" id="IPR045239">
    <property type="entry name" value="bHLH95_bHLH"/>
</dbReference>
<keyword evidence="4" id="KW-0805">Transcription regulation</keyword>
<proteinExistence type="inferred from homology"/>
<dbReference type="InterPro" id="IPR045843">
    <property type="entry name" value="IND-like"/>
</dbReference>
<dbReference type="SUPFAM" id="SSF47459">
    <property type="entry name" value="HLH, helix-loop-helix DNA-binding domain"/>
    <property type="match status" value="1"/>
</dbReference>
<evidence type="ECO:0000256" key="3">
    <source>
        <dbReference type="ARBA" id="ARBA00011738"/>
    </source>
</evidence>
<dbReference type="GO" id="GO:0003700">
    <property type="term" value="F:DNA-binding transcription factor activity"/>
    <property type="evidence" value="ECO:0007669"/>
    <property type="project" value="InterPro"/>
</dbReference>
<evidence type="ECO:0000256" key="6">
    <source>
        <dbReference type="ARBA" id="ARBA00023163"/>
    </source>
</evidence>
<dbReference type="eggNOG" id="ENOG502QUG3">
    <property type="taxonomic scope" value="Eukaryota"/>
</dbReference>
<dbReference type="InterPro" id="IPR011598">
    <property type="entry name" value="bHLH_dom"/>
</dbReference>
<dbReference type="FunFam" id="4.10.280.10:FF:000032">
    <property type="entry name" value="Transcription factor bHLH123 family"/>
    <property type="match status" value="1"/>
</dbReference>
<keyword evidence="6" id="KW-0804">Transcription</keyword>
<evidence type="ECO:0000256" key="7">
    <source>
        <dbReference type="ARBA" id="ARBA00023242"/>
    </source>
</evidence>
<evidence type="ECO:0000256" key="5">
    <source>
        <dbReference type="ARBA" id="ARBA00023125"/>
    </source>
</evidence>
<gene>
    <name evidence="8" type="ORF">ZEAMMB73_Zm00001d040186</name>
</gene>
<dbReference type="GO" id="GO:0003677">
    <property type="term" value="F:DNA binding"/>
    <property type="evidence" value="ECO:0007669"/>
    <property type="project" value="UniProtKB-KW"/>
</dbReference>
<dbReference type="FunCoup" id="A0A1D6MNQ9">
    <property type="interactions" value="21"/>
</dbReference>
<dbReference type="CDD" id="cd11393">
    <property type="entry name" value="bHLH_AtbHLH_like"/>
    <property type="match status" value="1"/>
</dbReference>
<evidence type="ECO:0000256" key="4">
    <source>
        <dbReference type="ARBA" id="ARBA00023015"/>
    </source>
</evidence>
<dbReference type="IntAct" id="A0A1D6MNQ9">
    <property type="interactions" value="5"/>
</dbReference>
<reference evidence="8" key="1">
    <citation type="submission" date="2015-12" db="EMBL/GenBank/DDBJ databases">
        <title>Update maize B73 reference genome by single molecule sequencing technologies.</title>
        <authorList>
            <consortium name="Maize Genome Sequencing Project"/>
            <person name="Ware D."/>
        </authorList>
    </citation>
    <scope>NUCLEOTIDE SEQUENCE [LARGE SCALE GENOMIC DNA]</scope>
    <source>
        <tissue evidence="8">Seedling</tissue>
    </source>
</reference>
<dbReference type="InParanoid" id="A0A1D6MNQ9"/>
<dbReference type="PANTHER" id="PTHR16223">
    <property type="entry name" value="TRANSCRIPTION FACTOR BHLH83-RELATED"/>
    <property type="match status" value="1"/>
</dbReference>
<protein>
    <submittedName>
        <fullName evidence="8">Transcription factor bHLH110</fullName>
    </submittedName>
</protein>
<dbReference type="ExpressionAtlas" id="A0A1D6MNQ9">
    <property type="expression patterns" value="baseline and differential"/>
</dbReference>
<keyword evidence="7" id="KW-0539">Nucleus</keyword>
<accession>A0A1D6MNQ9</accession>
<dbReference type="OMA" id="PPQICCK"/>
<name>A0A1D6MNQ9_MAIZE</name>
<dbReference type="PANTHER" id="PTHR16223:SF56">
    <property type="entry name" value="TRANSCRIPTION FACTOR BHLH110"/>
    <property type="match status" value="1"/>
</dbReference>
<dbReference type="Gene3D" id="4.10.280.10">
    <property type="entry name" value="Helix-loop-helix DNA-binding domain"/>
    <property type="match status" value="1"/>
</dbReference>
<dbReference type="PaxDb" id="4577-GRMZM2G163975_P01"/>